<dbReference type="GO" id="GO:0004523">
    <property type="term" value="F:RNA-DNA hybrid ribonuclease activity"/>
    <property type="evidence" value="ECO:0007669"/>
    <property type="project" value="InterPro"/>
</dbReference>
<reference evidence="3 4" key="1">
    <citation type="submission" date="2024-04" db="EMBL/GenBank/DDBJ databases">
        <authorList>
            <person name="Fracassetti M."/>
        </authorList>
    </citation>
    <scope>NUCLEOTIDE SEQUENCE [LARGE SCALE GENOMIC DNA]</scope>
</reference>
<gene>
    <name evidence="3" type="ORF">LTRI10_LOCUS18807</name>
</gene>
<feature type="region of interest" description="Disordered" evidence="1">
    <location>
        <begin position="53"/>
        <end position="80"/>
    </location>
</feature>
<evidence type="ECO:0000256" key="1">
    <source>
        <dbReference type="SAM" id="MobiDB-lite"/>
    </source>
</evidence>
<dbReference type="PANTHER" id="PTHR47074:SF11">
    <property type="entry name" value="REVERSE TRANSCRIPTASE-LIKE PROTEIN"/>
    <property type="match status" value="1"/>
</dbReference>
<name>A0AAV2DUH5_9ROSI</name>
<dbReference type="AlphaFoldDB" id="A0AAV2DUH5"/>
<feature type="domain" description="RNase H type-1" evidence="2">
    <location>
        <begin position="82"/>
        <end position="198"/>
    </location>
</feature>
<evidence type="ECO:0000313" key="4">
    <source>
        <dbReference type="Proteomes" id="UP001497516"/>
    </source>
</evidence>
<dbReference type="GO" id="GO:0003676">
    <property type="term" value="F:nucleic acid binding"/>
    <property type="evidence" value="ECO:0007669"/>
    <property type="project" value="InterPro"/>
</dbReference>
<dbReference type="Pfam" id="PF13456">
    <property type="entry name" value="RVT_3"/>
    <property type="match status" value="1"/>
</dbReference>
<organism evidence="3 4">
    <name type="scientific">Linum trigynum</name>
    <dbReference type="NCBI Taxonomy" id="586398"/>
    <lineage>
        <taxon>Eukaryota</taxon>
        <taxon>Viridiplantae</taxon>
        <taxon>Streptophyta</taxon>
        <taxon>Embryophyta</taxon>
        <taxon>Tracheophyta</taxon>
        <taxon>Spermatophyta</taxon>
        <taxon>Magnoliopsida</taxon>
        <taxon>eudicotyledons</taxon>
        <taxon>Gunneridae</taxon>
        <taxon>Pentapetalae</taxon>
        <taxon>rosids</taxon>
        <taxon>fabids</taxon>
        <taxon>Malpighiales</taxon>
        <taxon>Linaceae</taxon>
        <taxon>Linum</taxon>
    </lineage>
</organism>
<proteinExistence type="predicted"/>
<dbReference type="InterPro" id="IPR002156">
    <property type="entry name" value="RNaseH_domain"/>
</dbReference>
<dbReference type="InterPro" id="IPR012337">
    <property type="entry name" value="RNaseH-like_sf"/>
</dbReference>
<sequence length="218" mass="24667">MKSEEDPSSLRFKAFCLWNIWKARNEFVFRGITMSPMMTSIFAFREASEPFPAHPSRCPNHQSRGIPPQSSPPQRDPAKRINCDGSFDHGSQEAAFGIVITDSQGHICDGKAGKVICSSPIEVKALSLVEACRFAASDNTPTVIFTDCKSLVDESMWPWRCFGLLSHIKTILRQCHWIHLSFTHRRFNLCADWVARNARCLYLPRDWISVLSIVAPLL</sequence>
<dbReference type="PANTHER" id="PTHR47074">
    <property type="entry name" value="BNAC02G40300D PROTEIN"/>
    <property type="match status" value="1"/>
</dbReference>
<dbReference type="Gene3D" id="3.30.420.10">
    <property type="entry name" value="Ribonuclease H-like superfamily/Ribonuclease H"/>
    <property type="match status" value="1"/>
</dbReference>
<evidence type="ECO:0000313" key="3">
    <source>
        <dbReference type="EMBL" id="CAL1377137.1"/>
    </source>
</evidence>
<dbReference type="InterPro" id="IPR044730">
    <property type="entry name" value="RNase_H-like_dom_plant"/>
</dbReference>
<dbReference type="SUPFAM" id="SSF53098">
    <property type="entry name" value="Ribonuclease H-like"/>
    <property type="match status" value="1"/>
</dbReference>
<evidence type="ECO:0000259" key="2">
    <source>
        <dbReference type="Pfam" id="PF13456"/>
    </source>
</evidence>
<dbReference type="Proteomes" id="UP001497516">
    <property type="component" value="Chromosome 3"/>
</dbReference>
<dbReference type="InterPro" id="IPR052929">
    <property type="entry name" value="RNase_H-like_EbsB-rel"/>
</dbReference>
<dbReference type="EMBL" id="OZ034816">
    <property type="protein sequence ID" value="CAL1377137.1"/>
    <property type="molecule type" value="Genomic_DNA"/>
</dbReference>
<protein>
    <recommendedName>
        <fullName evidence="2">RNase H type-1 domain-containing protein</fullName>
    </recommendedName>
</protein>
<dbReference type="CDD" id="cd06222">
    <property type="entry name" value="RNase_H_like"/>
    <property type="match status" value="1"/>
</dbReference>
<dbReference type="InterPro" id="IPR036397">
    <property type="entry name" value="RNaseH_sf"/>
</dbReference>
<accession>A0AAV2DUH5</accession>
<keyword evidence="4" id="KW-1185">Reference proteome</keyword>